<gene>
    <name evidence="1" type="ORF">MEUPH1_LOCUS24798</name>
</gene>
<reference evidence="1 2" key="1">
    <citation type="submission" date="2023-01" db="EMBL/GenBank/DDBJ databases">
        <authorList>
            <person name="Whitehead M."/>
        </authorList>
    </citation>
    <scope>NUCLEOTIDE SEQUENCE [LARGE SCALE GENOMIC DNA]</scope>
</reference>
<name>A0AAV0XQQ4_9HEMI</name>
<comment type="caution">
    <text evidence="1">The sequence shown here is derived from an EMBL/GenBank/DDBJ whole genome shotgun (WGS) entry which is preliminary data.</text>
</comment>
<dbReference type="EMBL" id="CARXXK010000494">
    <property type="protein sequence ID" value="CAI6370703.1"/>
    <property type="molecule type" value="Genomic_DNA"/>
</dbReference>
<evidence type="ECO:0000313" key="2">
    <source>
        <dbReference type="Proteomes" id="UP001160148"/>
    </source>
</evidence>
<organism evidence="1 2">
    <name type="scientific">Macrosiphum euphorbiae</name>
    <name type="common">potato aphid</name>
    <dbReference type="NCBI Taxonomy" id="13131"/>
    <lineage>
        <taxon>Eukaryota</taxon>
        <taxon>Metazoa</taxon>
        <taxon>Ecdysozoa</taxon>
        <taxon>Arthropoda</taxon>
        <taxon>Hexapoda</taxon>
        <taxon>Insecta</taxon>
        <taxon>Pterygota</taxon>
        <taxon>Neoptera</taxon>
        <taxon>Paraneoptera</taxon>
        <taxon>Hemiptera</taxon>
        <taxon>Sternorrhyncha</taxon>
        <taxon>Aphidomorpha</taxon>
        <taxon>Aphidoidea</taxon>
        <taxon>Aphididae</taxon>
        <taxon>Macrosiphini</taxon>
        <taxon>Macrosiphum</taxon>
    </lineage>
</organism>
<proteinExistence type="predicted"/>
<accession>A0AAV0XQQ4</accession>
<dbReference type="AlphaFoldDB" id="A0AAV0XQQ4"/>
<dbReference type="Proteomes" id="UP001160148">
    <property type="component" value="Unassembled WGS sequence"/>
</dbReference>
<keyword evidence="2" id="KW-1185">Reference proteome</keyword>
<sequence length="70" mass="7640">MVGGVACTRPRCVAHHGGGCHWFAIIGRQEKQKNGDTFRGGHEAFVGLLYSAAEFKVDLTQLYAYVISGR</sequence>
<protein>
    <submittedName>
        <fullName evidence="1">Uncharacterized protein</fullName>
    </submittedName>
</protein>
<evidence type="ECO:0000313" key="1">
    <source>
        <dbReference type="EMBL" id="CAI6370703.1"/>
    </source>
</evidence>